<evidence type="ECO:0000313" key="2">
    <source>
        <dbReference type="EMBL" id="MYC95543.1"/>
    </source>
</evidence>
<accession>A0A6B1D802</accession>
<dbReference type="Pfam" id="PF20797">
    <property type="entry name" value="HepT-like_2"/>
    <property type="match status" value="1"/>
</dbReference>
<feature type="domain" description="HepT-like" evidence="1">
    <location>
        <begin position="47"/>
        <end position="154"/>
    </location>
</feature>
<dbReference type="AlphaFoldDB" id="A0A6B1D802"/>
<dbReference type="InterPro" id="IPR048769">
    <property type="entry name" value="HepT-like_dom"/>
</dbReference>
<name>A0A6B1D802_9CHLR</name>
<proteinExistence type="predicted"/>
<sequence length="159" mass="18285">MDAQEFLILESDIAAQLANIDDAIARVQDRSQDFNADEAPDMQLESMAFQIHNTYNAIEELLRLIAAHFENQISDVTRWHAALLHRMTLPVPGVRPAPLSKETFLLLDALRGFRHFFRHAYMTSVDPGLLQSNLQRTRQVHSLLHRDITEFLDQIRPAK</sequence>
<organism evidence="2">
    <name type="scientific">Caldilineaceae bacterium SB0661_bin_32</name>
    <dbReference type="NCBI Taxonomy" id="2605255"/>
    <lineage>
        <taxon>Bacteria</taxon>
        <taxon>Bacillati</taxon>
        <taxon>Chloroflexota</taxon>
        <taxon>Caldilineae</taxon>
        <taxon>Caldilineales</taxon>
        <taxon>Caldilineaceae</taxon>
    </lineage>
</organism>
<reference evidence="2" key="1">
    <citation type="submission" date="2019-09" db="EMBL/GenBank/DDBJ databases">
        <title>Characterisation of the sponge microbiome using genome-centric metagenomics.</title>
        <authorList>
            <person name="Engelberts J.P."/>
            <person name="Robbins S.J."/>
            <person name="De Goeij J.M."/>
            <person name="Aranda M."/>
            <person name="Bell S.C."/>
            <person name="Webster N.S."/>
        </authorList>
    </citation>
    <scope>NUCLEOTIDE SEQUENCE</scope>
    <source>
        <strain evidence="2">SB0661_bin_32</strain>
    </source>
</reference>
<gene>
    <name evidence="2" type="ORF">F4X14_11285</name>
</gene>
<dbReference type="EMBL" id="VXMH01000059">
    <property type="protein sequence ID" value="MYC95543.1"/>
    <property type="molecule type" value="Genomic_DNA"/>
</dbReference>
<comment type="caution">
    <text evidence="2">The sequence shown here is derived from an EMBL/GenBank/DDBJ whole genome shotgun (WGS) entry which is preliminary data.</text>
</comment>
<protein>
    <recommendedName>
        <fullName evidence="1">HepT-like domain-containing protein</fullName>
    </recommendedName>
</protein>
<evidence type="ECO:0000259" key="1">
    <source>
        <dbReference type="Pfam" id="PF20797"/>
    </source>
</evidence>